<keyword evidence="2 4" id="KW-0378">Hydrolase</keyword>
<dbReference type="PRINTS" id="PR00133">
    <property type="entry name" value="GLHYDRLASE3"/>
</dbReference>
<dbReference type="RefSeq" id="WP_050005494.1">
    <property type="nucleotide sequence ID" value="NZ_CAUBPW010000028.1"/>
</dbReference>
<dbReference type="Pfam" id="PF00933">
    <property type="entry name" value="Glyco_hydro_3"/>
    <property type="match status" value="1"/>
</dbReference>
<dbReference type="Gene3D" id="2.60.40.10">
    <property type="entry name" value="Immunoglobulins"/>
    <property type="match status" value="1"/>
</dbReference>
<proteinExistence type="inferred from homology"/>
<protein>
    <submittedName>
        <fullName evidence="4">Glycosyl hydrolase family 3</fullName>
    </submittedName>
</protein>
<evidence type="ECO:0000256" key="2">
    <source>
        <dbReference type="ARBA" id="ARBA00022801"/>
    </source>
</evidence>
<dbReference type="Pfam" id="PF01915">
    <property type="entry name" value="Glyco_hydro_3_C"/>
    <property type="match status" value="1"/>
</dbReference>
<dbReference type="GO" id="GO:0005975">
    <property type="term" value="P:carbohydrate metabolic process"/>
    <property type="evidence" value="ECO:0007669"/>
    <property type="project" value="InterPro"/>
</dbReference>
<dbReference type="InterPro" id="IPR002772">
    <property type="entry name" value="Glyco_hydro_3_C"/>
</dbReference>
<dbReference type="PANTHER" id="PTHR42715">
    <property type="entry name" value="BETA-GLUCOSIDASE"/>
    <property type="match status" value="1"/>
</dbReference>
<dbReference type="Proteomes" id="UP000032483">
    <property type="component" value="Unassembled WGS sequence"/>
</dbReference>
<reference evidence="4" key="1">
    <citation type="submission" date="2015-02" db="EMBL/GenBank/DDBJ databases">
        <title>A novel member of the family Ruminococcaceae isolated from human feces.</title>
        <authorList>
            <person name="Shkoporov A.N."/>
            <person name="Chaplin A.V."/>
            <person name="Motuzova O.V."/>
            <person name="Kafarskaia L.I."/>
            <person name="Khokhlova E.V."/>
            <person name="Efimov B.A."/>
        </authorList>
    </citation>
    <scope>NUCLEOTIDE SEQUENCE [LARGE SCALE GENOMIC DNA]</scope>
    <source>
        <strain evidence="4">585-1</strain>
    </source>
</reference>
<organism evidence="4 5">
    <name type="scientific">Ruthenibacterium lactatiformans</name>
    <dbReference type="NCBI Taxonomy" id="1550024"/>
    <lineage>
        <taxon>Bacteria</taxon>
        <taxon>Bacillati</taxon>
        <taxon>Bacillota</taxon>
        <taxon>Clostridia</taxon>
        <taxon>Eubacteriales</taxon>
        <taxon>Oscillospiraceae</taxon>
        <taxon>Ruthenibacterium</taxon>
    </lineage>
</organism>
<dbReference type="InterPro" id="IPR026891">
    <property type="entry name" value="Fn3-like"/>
</dbReference>
<dbReference type="PATRIC" id="fig|1550024.3.peg.2335"/>
<feature type="domain" description="Fibronectin type III-like" evidence="3">
    <location>
        <begin position="583"/>
        <end position="653"/>
    </location>
</feature>
<keyword evidence="5" id="KW-1185">Reference proteome</keyword>
<evidence type="ECO:0000313" key="5">
    <source>
        <dbReference type="Proteomes" id="UP000032483"/>
    </source>
</evidence>
<dbReference type="Gene3D" id="3.20.20.300">
    <property type="entry name" value="Glycoside hydrolase, family 3, N-terminal domain"/>
    <property type="match status" value="1"/>
</dbReference>
<dbReference type="InterPro" id="IPR036962">
    <property type="entry name" value="Glyco_hydro_3_N_sf"/>
</dbReference>
<dbReference type="InterPro" id="IPR036881">
    <property type="entry name" value="Glyco_hydro_3_C_sf"/>
</dbReference>
<dbReference type="PANTHER" id="PTHR42715:SF10">
    <property type="entry name" value="BETA-GLUCOSIDASE"/>
    <property type="match status" value="1"/>
</dbReference>
<dbReference type="Gene3D" id="3.40.50.1700">
    <property type="entry name" value="Glycoside hydrolase family 3 C-terminal domain"/>
    <property type="match status" value="1"/>
</dbReference>
<name>A0A0D8IYP3_9FIRM</name>
<dbReference type="InterPro" id="IPR017853">
    <property type="entry name" value="GH"/>
</dbReference>
<dbReference type="SMART" id="SM01217">
    <property type="entry name" value="Fn3_like"/>
    <property type="match status" value="1"/>
</dbReference>
<gene>
    <name evidence="4" type="ORF">TQ39_10250</name>
</gene>
<comment type="caution">
    <text evidence="4">The sequence shown here is derived from an EMBL/GenBank/DDBJ whole genome shotgun (WGS) entry which is preliminary data.</text>
</comment>
<dbReference type="FunFam" id="2.60.40.10:FF:000495">
    <property type="entry name" value="Periplasmic beta-glucosidase"/>
    <property type="match status" value="1"/>
</dbReference>
<dbReference type="GeneID" id="42856963"/>
<dbReference type="InterPro" id="IPR050288">
    <property type="entry name" value="Cellulose_deg_GH3"/>
</dbReference>
<dbReference type="SUPFAM" id="SSF51445">
    <property type="entry name" value="(Trans)glycosidases"/>
    <property type="match status" value="1"/>
</dbReference>
<evidence type="ECO:0000256" key="1">
    <source>
        <dbReference type="ARBA" id="ARBA00005336"/>
    </source>
</evidence>
<dbReference type="InterPro" id="IPR001764">
    <property type="entry name" value="Glyco_hydro_3_N"/>
</dbReference>
<evidence type="ECO:0000259" key="3">
    <source>
        <dbReference type="SMART" id="SM01217"/>
    </source>
</evidence>
<evidence type="ECO:0000313" key="4">
    <source>
        <dbReference type="EMBL" id="KJF39815.1"/>
    </source>
</evidence>
<dbReference type="Pfam" id="PF14310">
    <property type="entry name" value="Fn3-like"/>
    <property type="match status" value="1"/>
</dbReference>
<dbReference type="GO" id="GO:0008422">
    <property type="term" value="F:beta-glucosidase activity"/>
    <property type="evidence" value="ECO:0007669"/>
    <property type="project" value="UniProtKB-ARBA"/>
</dbReference>
<dbReference type="AlphaFoldDB" id="A0A0D8IYP3"/>
<dbReference type="EMBL" id="JXXK01000013">
    <property type="protein sequence ID" value="KJF39815.1"/>
    <property type="molecule type" value="Genomic_DNA"/>
</dbReference>
<sequence length="760" mass="82593">MERNINELVAQMTLEEKAGLCSGADFWHLKGVERLGIPGVMVSDGPHGLRKQDQEADHLGINDSIKAVCFPAACATAASFDEALLERMGRALGEECRAEDVSVLLGPAVNIKRSPLCGRNFEYFSEDPYLAGKLAAAQVRGVQSWDVGTSVKHYAANNQEYRRMTCSSDMSERTLREIYLAPFETIVKEARPWTLMCSYNKINGVFASENPHTLTEILRDEWGFDGYVMSDWGAVNDRVKGLAAGLELEMPSSNGVRDAQIVAAVRGGTLEEAVLDKAVARILNIVFRYADVQHPEAKFDRAAHHALAAELEKECAVLLQNKGALPLARAAKIAYIGGFAEKPRYQGGGSSHINASAVTSALDAARVNGTDVVYAEGFPADRDETDEAKFAAAVEAARAADAAIIFAGLPDSFESEGYDRSHMRLPECQDRLIARVAAVQPNTVVVLHNGSPVECPWAESVNAVLEMYLGGQGVGAAADALLYGDANPSGRLPETFPYQLEDNPSHLNFPGDGKNVEYAEGVFVGYRYYDKKKMAVRWPFGHGLSYTTFEYSNVRVSADVLNDGGTVTVYADIKNTGDRAGREVVQLYVADRTGTAGRPEKELKGFAKVALEPGETKTVELSVDARSLSWYSEALGGWYAAPGRYELLVGHSSRDIRGAAAVEFRTEKLLPFHVDENTTVGELLADPRTASSVRQMARQFMDTIAPAAEDSADAAKEAVSDEMARQMMDNMPLRGLRSFGAFPEGALERMIADLNAKMAQ</sequence>
<comment type="similarity">
    <text evidence="1">Belongs to the glycosyl hydrolase 3 family.</text>
</comment>
<dbReference type="InterPro" id="IPR013783">
    <property type="entry name" value="Ig-like_fold"/>
</dbReference>
<accession>A0A0D8IYP3</accession>
<dbReference type="SUPFAM" id="SSF52279">
    <property type="entry name" value="Beta-D-glucan exohydrolase, C-terminal domain"/>
    <property type="match status" value="1"/>
</dbReference>